<gene>
    <name evidence="1" type="ORF">AK812_SmicGene35815</name>
</gene>
<organism evidence="1 2">
    <name type="scientific">Symbiodinium microadriaticum</name>
    <name type="common">Dinoflagellate</name>
    <name type="synonym">Zooxanthella microadriatica</name>
    <dbReference type="NCBI Taxonomy" id="2951"/>
    <lineage>
        <taxon>Eukaryota</taxon>
        <taxon>Sar</taxon>
        <taxon>Alveolata</taxon>
        <taxon>Dinophyceae</taxon>
        <taxon>Suessiales</taxon>
        <taxon>Symbiodiniaceae</taxon>
        <taxon>Symbiodinium</taxon>
    </lineage>
</organism>
<evidence type="ECO:0000313" key="2">
    <source>
        <dbReference type="Proteomes" id="UP000186817"/>
    </source>
</evidence>
<proteinExistence type="predicted"/>
<dbReference type="AlphaFoldDB" id="A0A1Q9CKF6"/>
<sequence>MLTCSNGGDICSSAEFAIQSAQRCARSSKQVAVDRQHQKSQPCRTSSLFASIAGEWWLAPLILEFMDLKSLIVMETTGLFCNDRRPLLHSFRMMAKKLGAVCYETQAVLGESCEPKLEVLRWLTSRSTFAPFALTDGPNRRLKLVPQKLPTKLQTEPCHSEPSQNGFRVAPQLPRAAQPAVPLVYGTLKGWPLYAEFLFAWEEHGNGEACQLGVSVGGSQEVQLKFSPSAGAIFQHRPEGSFRTWPMDDLWVDAYQPRTQTFLEAGVHIGVEGKITFYRKGPYTHEHKGGGARQLVWEVAGGFDCSFPGASEQFHIVLCVLDDQTPLEAKILRVGTEPPVPPVPARQAWIPETHAQ</sequence>
<dbReference type="EMBL" id="LSRX01001117">
    <property type="protein sequence ID" value="OLP83413.1"/>
    <property type="molecule type" value="Genomic_DNA"/>
</dbReference>
<accession>A0A1Q9CKF6</accession>
<evidence type="ECO:0000313" key="1">
    <source>
        <dbReference type="EMBL" id="OLP83413.1"/>
    </source>
</evidence>
<comment type="caution">
    <text evidence="1">The sequence shown here is derived from an EMBL/GenBank/DDBJ whole genome shotgun (WGS) entry which is preliminary data.</text>
</comment>
<reference evidence="1 2" key="1">
    <citation type="submission" date="2016-02" db="EMBL/GenBank/DDBJ databases">
        <title>Genome analysis of coral dinoflagellate symbionts highlights evolutionary adaptations to a symbiotic lifestyle.</title>
        <authorList>
            <person name="Aranda M."/>
            <person name="Li Y."/>
            <person name="Liew Y.J."/>
            <person name="Baumgarten S."/>
            <person name="Simakov O."/>
            <person name="Wilson M."/>
            <person name="Piel J."/>
            <person name="Ashoor H."/>
            <person name="Bougouffa S."/>
            <person name="Bajic V.B."/>
            <person name="Ryu T."/>
            <person name="Ravasi T."/>
            <person name="Bayer T."/>
            <person name="Micklem G."/>
            <person name="Kim H."/>
            <person name="Bhak J."/>
            <person name="Lajeunesse T.C."/>
            <person name="Voolstra C.R."/>
        </authorList>
    </citation>
    <scope>NUCLEOTIDE SEQUENCE [LARGE SCALE GENOMIC DNA]</scope>
    <source>
        <strain evidence="1 2">CCMP2467</strain>
    </source>
</reference>
<protein>
    <submittedName>
        <fullName evidence="1">Uncharacterized protein</fullName>
    </submittedName>
</protein>
<name>A0A1Q9CKF6_SYMMI</name>
<dbReference type="OrthoDB" id="406788at2759"/>
<keyword evidence="2" id="KW-1185">Reference proteome</keyword>
<dbReference type="Proteomes" id="UP000186817">
    <property type="component" value="Unassembled WGS sequence"/>
</dbReference>